<organism evidence="4 5">
    <name type="scientific">Brachymonas denitrificans DSM 15123</name>
    <dbReference type="NCBI Taxonomy" id="1121117"/>
    <lineage>
        <taxon>Bacteria</taxon>
        <taxon>Pseudomonadati</taxon>
        <taxon>Pseudomonadota</taxon>
        <taxon>Betaproteobacteria</taxon>
        <taxon>Burkholderiales</taxon>
        <taxon>Comamonadaceae</taxon>
        <taxon>Brachymonas</taxon>
    </lineage>
</organism>
<evidence type="ECO:0000313" key="5">
    <source>
        <dbReference type="Proteomes" id="UP000199531"/>
    </source>
</evidence>
<evidence type="ECO:0000259" key="3">
    <source>
        <dbReference type="Pfam" id="PF17782"/>
    </source>
</evidence>
<name>A0A1H8IMH7_9BURK</name>
<feature type="domain" description="Smf/DprA SLOG" evidence="2">
    <location>
        <begin position="84"/>
        <end position="300"/>
    </location>
</feature>
<evidence type="ECO:0000313" key="4">
    <source>
        <dbReference type="EMBL" id="SEN69582.1"/>
    </source>
</evidence>
<feature type="domain" description="DprA winged helix" evidence="3">
    <location>
        <begin position="309"/>
        <end position="365"/>
    </location>
</feature>
<accession>A0A1H8IMH7</accession>
<dbReference type="NCBIfam" id="TIGR00732">
    <property type="entry name" value="dprA"/>
    <property type="match status" value="1"/>
</dbReference>
<dbReference type="InterPro" id="IPR057666">
    <property type="entry name" value="DrpA_SLOG"/>
</dbReference>
<dbReference type="STRING" id="1121117.SAMN02745977_01813"/>
<reference evidence="4 5" key="1">
    <citation type="submission" date="2016-10" db="EMBL/GenBank/DDBJ databases">
        <authorList>
            <person name="de Groot N.N."/>
        </authorList>
    </citation>
    <scope>NUCLEOTIDE SEQUENCE [LARGE SCALE GENOMIC DNA]</scope>
    <source>
        <strain evidence="4 5">DSM 15123</strain>
    </source>
</reference>
<dbReference type="InterPro" id="IPR010994">
    <property type="entry name" value="RuvA_2-like"/>
</dbReference>
<evidence type="ECO:0000259" key="2">
    <source>
        <dbReference type="Pfam" id="PF02481"/>
    </source>
</evidence>
<dbReference type="AlphaFoldDB" id="A0A1H8IMH7"/>
<dbReference type="RefSeq" id="WP_091816875.1">
    <property type="nucleotide sequence ID" value="NZ_FOCW01000004.1"/>
</dbReference>
<dbReference type="PANTHER" id="PTHR43022:SF1">
    <property type="entry name" value="PROTEIN SMF"/>
    <property type="match status" value="1"/>
</dbReference>
<dbReference type="InterPro" id="IPR003488">
    <property type="entry name" value="DprA"/>
</dbReference>
<comment type="similarity">
    <text evidence="1">Belongs to the DprA/Smf family.</text>
</comment>
<dbReference type="SUPFAM" id="SSF102405">
    <property type="entry name" value="MCP/YpsA-like"/>
    <property type="match status" value="1"/>
</dbReference>
<gene>
    <name evidence="4" type="ORF">SAMN02745977_01813</name>
</gene>
<dbReference type="EMBL" id="FOCW01000004">
    <property type="protein sequence ID" value="SEN69582.1"/>
    <property type="molecule type" value="Genomic_DNA"/>
</dbReference>
<dbReference type="PANTHER" id="PTHR43022">
    <property type="entry name" value="PROTEIN SMF"/>
    <property type="match status" value="1"/>
</dbReference>
<dbReference type="Pfam" id="PF17782">
    <property type="entry name" value="WHD_DprA"/>
    <property type="match status" value="1"/>
</dbReference>
<dbReference type="Gene3D" id="3.40.50.450">
    <property type="match status" value="1"/>
</dbReference>
<dbReference type="Pfam" id="PF02481">
    <property type="entry name" value="DNA_processg_A"/>
    <property type="match status" value="1"/>
</dbReference>
<dbReference type="InterPro" id="IPR041614">
    <property type="entry name" value="DprA_WH"/>
</dbReference>
<dbReference type="OrthoDB" id="9785707at2"/>
<keyword evidence="5" id="KW-1185">Reference proteome</keyword>
<dbReference type="SUPFAM" id="SSF47781">
    <property type="entry name" value="RuvA domain 2-like"/>
    <property type="match status" value="1"/>
</dbReference>
<evidence type="ECO:0000256" key="1">
    <source>
        <dbReference type="ARBA" id="ARBA00006525"/>
    </source>
</evidence>
<sequence>MTREELAAWLQLVQADGIGPDSARRLLAAFGLPEQIVAQSRPALEQVVSSRQAEALRNPAPETLALIDTTWAWLQQDDGLQRRLLTLGSPDYPSSLLQMADPPVLLYGLGQVDRLAASQGMAMVGSRNPTPQGAINARQFARAFADLGWTVVSGLALGVDAAAHEGALSGFDATLHAGPSTIAVVGTGLDRVYPRQHRELAHRIAQTGVLLSECPLGAPPLAHHFPQRNRIIAGLSHGVLVVEAAPQSGSLITARLASEQGKEVFAIPGSIHSPQSRGCHALIRQGAKLVESAEDVLEELRPGLVRRDAPALPQRTHDDPVLEALGYDPVSLDALLARTGMDTATLQARLLELELDGEVGRLPGGLFQRMASA</sequence>
<proteinExistence type="inferred from homology"/>
<protein>
    <submittedName>
        <fullName evidence="4">DNA protecting protein DprA</fullName>
    </submittedName>
</protein>
<dbReference type="Proteomes" id="UP000199531">
    <property type="component" value="Unassembled WGS sequence"/>
</dbReference>
<dbReference type="GO" id="GO:0009294">
    <property type="term" value="P:DNA-mediated transformation"/>
    <property type="evidence" value="ECO:0007669"/>
    <property type="project" value="InterPro"/>
</dbReference>